<reference evidence="2" key="1">
    <citation type="submission" date="2023-03" db="EMBL/GenBank/DDBJ databases">
        <title>Actinorhabdospora filicis NBRC 111898.</title>
        <authorList>
            <person name="Ichikawa N."/>
            <person name="Sato H."/>
            <person name="Tonouchi N."/>
        </authorList>
    </citation>
    <scope>NUCLEOTIDE SEQUENCE</scope>
    <source>
        <strain evidence="2">NBRC 111898</strain>
    </source>
</reference>
<comment type="caution">
    <text evidence="2">The sequence shown here is derived from an EMBL/GenBank/DDBJ whole genome shotgun (WGS) entry which is preliminary data.</text>
</comment>
<dbReference type="EMBL" id="BSTX01000003">
    <property type="protein sequence ID" value="GLZ80244.1"/>
    <property type="molecule type" value="Genomic_DNA"/>
</dbReference>
<accession>A0A9W6SQP6</accession>
<organism evidence="2 3">
    <name type="scientific">Actinorhabdospora filicis</name>
    <dbReference type="NCBI Taxonomy" id="1785913"/>
    <lineage>
        <taxon>Bacteria</taxon>
        <taxon>Bacillati</taxon>
        <taxon>Actinomycetota</taxon>
        <taxon>Actinomycetes</taxon>
        <taxon>Micromonosporales</taxon>
        <taxon>Micromonosporaceae</taxon>
        <taxon>Actinorhabdospora</taxon>
    </lineage>
</organism>
<gene>
    <name evidence="2" type="ORF">Afil01_50510</name>
</gene>
<keyword evidence="3" id="KW-1185">Reference proteome</keyword>
<evidence type="ECO:0000313" key="3">
    <source>
        <dbReference type="Proteomes" id="UP001165079"/>
    </source>
</evidence>
<dbReference type="AlphaFoldDB" id="A0A9W6SQP6"/>
<evidence type="ECO:0000256" key="1">
    <source>
        <dbReference type="SAM" id="MobiDB-lite"/>
    </source>
</evidence>
<protein>
    <recommendedName>
        <fullName evidence="4">YbaB/EbfC DNA-binding family protein</fullName>
    </recommendedName>
</protein>
<proteinExistence type="predicted"/>
<sequence length="145" mass="15339">MTGPNPPSAQIDQLMTGLRETLAQARAGRPAEDPGTAGLQGKHGEDDAQIKAVVGPNRIVSLELDPRVRRMDSDELAAAIVAAINGAFEDLGGRAREAAGEESPDVDTEALSEKLDKLQDASVRQMAMFEQAMSEVVARLMGGRS</sequence>
<name>A0A9W6SQP6_9ACTN</name>
<feature type="region of interest" description="Disordered" evidence="1">
    <location>
        <begin position="23"/>
        <end position="49"/>
    </location>
</feature>
<evidence type="ECO:0000313" key="2">
    <source>
        <dbReference type="EMBL" id="GLZ80244.1"/>
    </source>
</evidence>
<evidence type="ECO:0008006" key="4">
    <source>
        <dbReference type="Google" id="ProtNLM"/>
    </source>
</evidence>
<dbReference type="Proteomes" id="UP001165079">
    <property type="component" value="Unassembled WGS sequence"/>
</dbReference>
<dbReference type="RefSeq" id="WP_285665368.1">
    <property type="nucleotide sequence ID" value="NZ_BSTX01000003.1"/>
</dbReference>